<sequence>MRVVKVTLTGILTVVVATVALAAWIVAALAFVRAWIVANRSESFRALGFSRYVNWLGSLKHMPLEARAHLTLFFKAFAVFFAALAAALVVGVATARS</sequence>
<accession>A0A4D7BBV4</accession>
<evidence type="ECO:0000313" key="2">
    <source>
        <dbReference type="EMBL" id="QCI68215.1"/>
    </source>
</evidence>
<dbReference type="RefSeq" id="WP_136963634.1">
    <property type="nucleotide sequence ID" value="NZ_CP039690.1"/>
</dbReference>
<protein>
    <submittedName>
        <fullName evidence="2">Uncharacterized protein</fullName>
    </submittedName>
</protein>
<evidence type="ECO:0000313" key="3">
    <source>
        <dbReference type="Proteomes" id="UP000298781"/>
    </source>
</evidence>
<dbReference type="OrthoDB" id="10016262at2"/>
<organism evidence="2 3">
    <name type="scientific">Phreatobacter stygius</name>
    <dbReference type="NCBI Taxonomy" id="1940610"/>
    <lineage>
        <taxon>Bacteria</taxon>
        <taxon>Pseudomonadati</taxon>
        <taxon>Pseudomonadota</taxon>
        <taxon>Alphaproteobacteria</taxon>
        <taxon>Hyphomicrobiales</taxon>
        <taxon>Phreatobacteraceae</taxon>
        <taxon>Phreatobacter</taxon>
    </lineage>
</organism>
<keyword evidence="1" id="KW-1133">Transmembrane helix</keyword>
<reference evidence="2 3" key="1">
    <citation type="submission" date="2019-04" db="EMBL/GenBank/DDBJ databases">
        <title>Phreatobacter aquaticus sp. nov.</title>
        <authorList>
            <person name="Choi A."/>
        </authorList>
    </citation>
    <scope>NUCLEOTIDE SEQUENCE [LARGE SCALE GENOMIC DNA]</scope>
    <source>
        <strain evidence="2 3">KCTC 52518</strain>
    </source>
</reference>
<gene>
    <name evidence="2" type="ORF">E8M01_30715</name>
</gene>
<dbReference type="AlphaFoldDB" id="A0A4D7BBV4"/>
<keyword evidence="3" id="KW-1185">Reference proteome</keyword>
<name>A0A4D7BBV4_9HYPH</name>
<dbReference type="Proteomes" id="UP000298781">
    <property type="component" value="Chromosome"/>
</dbReference>
<keyword evidence="1" id="KW-0812">Transmembrane</keyword>
<dbReference type="EMBL" id="CP039690">
    <property type="protein sequence ID" value="QCI68215.1"/>
    <property type="molecule type" value="Genomic_DNA"/>
</dbReference>
<keyword evidence="1" id="KW-0472">Membrane</keyword>
<evidence type="ECO:0000256" key="1">
    <source>
        <dbReference type="SAM" id="Phobius"/>
    </source>
</evidence>
<proteinExistence type="predicted"/>
<dbReference type="KEGG" id="pstg:E8M01_30715"/>
<feature type="transmembrane region" description="Helical" evidence="1">
    <location>
        <begin position="72"/>
        <end position="95"/>
    </location>
</feature>
<feature type="transmembrane region" description="Helical" evidence="1">
    <location>
        <begin position="12"/>
        <end position="36"/>
    </location>
</feature>